<keyword evidence="2" id="KW-0812">Transmembrane</keyword>
<keyword evidence="2" id="KW-0472">Membrane</keyword>
<organism evidence="3 4">
    <name type="scientific">Nakamurella antarctica</name>
    <dbReference type="NCBI Taxonomy" id="1902245"/>
    <lineage>
        <taxon>Bacteria</taxon>
        <taxon>Bacillati</taxon>
        <taxon>Actinomycetota</taxon>
        <taxon>Actinomycetes</taxon>
        <taxon>Nakamurellales</taxon>
        <taxon>Nakamurellaceae</taxon>
        <taxon>Nakamurella</taxon>
    </lineage>
</organism>
<reference evidence="3 4" key="2">
    <citation type="submission" date="2018-12" db="EMBL/GenBank/DDBJ databases">
        <title>Nakamurella antarcticus sp. nov., isolated from Antarctica South Shetland Islands soil.</title>
        <authorList>
            <person name="Peng F."/>
        </authorList>
    </citation>
    <scope>NUCLEOTIDE SEQUENCE [LARGE SCALE GENOMIC DNA]</scope>
    <source>
        <strain evidence="3 4">S14-144</strain>
    </source>
</reference>
<evidence type="ECO:0000313" key="4">
    <source>
        <dbReference type="Proteomes" id="UP000268084"/>
    </source>
</evidence>
<evidence type="ECO:0000256" key="1">
    <source>
        <dbReference type="SAM" id="MobiDB-lite"/>
    </source>
</evidence>
<sequence length="98" mass="10396">MTLHSVLSQIYLAAPQPGDFDPNSGKGPEFGKAAPVALLIVVILAVALYFLIKSMGRQLKKVPPAFEASEALPQEQATEPHEVGGATSDFPEEPPGNR</sequence>
<dbReference type="RefSeq" id="WP_124798072.1">
    <property type="nucleotide sequence ID" value="NZ_CP034170.1"/>
</dbReference>
<dbReference type="Proteomes" id="UP000268084">
    <property type="component" value="Chromosome"/>
</dbReference>
<dbReference type="KEGG" id="nak:EH165_03645"/>
<dbReference type="OrthoDB" id="4775389at2"/>
<evidence type="ECO:0000313" key="3">
    <source>
        <dbReference type="EMBL" id="AZI57387.1"/>
    </source>
</evidence>
<feature type="region of interest" description="Disordered" evidence="1">
    <location>
        <begin position="70"/>
        <end position="98"/>
    </location>
</feature>
<proteinExistence type="predicted"/>
<keyword evidence="4" id="KW-1185">Reference proteome</keyword>
<gene>
    <name evidence="3" type="ORF">EH165_03645</name>
</gene>
<dbReference type="EMBL" id="CP034170">
    <property type="protein sequence ID" value="AZI57387.1"/>
    <property type="molecule type" value="Genomic_DNA"/>
</dbReference>
<dbReference type="AlphaFoldDB" id="A0A3G8ZKS9"/>
<name>A0A3G8ZKS9_9ACTN</name>
<accession>A0A3G8ZKS9</accession>
<protein>
    <submittedName>
        <fullName evidence="3">Uncharacterized protein</fullName>
    </submittedName>
</protein>
<feature type="transmembrane region" description="Helical" evidence="2">
    <location>
        <begin position="33"/>
        <end position="52"/>
    </location>
</feature>
<evidence type="ECO:0000256" key="2">
    <source>
        <dbReference type="SAM" id="Phobius"/>
    </source>
</evidence>
<reference evidence="3 4" key="1">
    <citation type="submission" date="2018-11" db="EMBL/GenBank/DDBJ databases">
        <authorList>
            <person name="Da X."/>
        </authorList>
    </citation>
    <scope>NUCLEOTIDE SEQUENCE [LARGE SCALE GENOMIC DNA]</scope>
    <source>
        <strain evidence="3 4">S14-144</strain>
    </source>
</reference>
<keyword evidence="2" id="KW-1133">Transmembrane helix</keyword>